<gene>
    <name evidence="9" type="ORF">N8I77_005100</name>
</gene>
<keyword evidence="10" id="KW-1185">Reference proteome</keyword>
<evidence type="ECO:0000256" key="3">
    <source>
        <dbReference type="ARBA" id="ARBA00022989"/>
    </source>
</evidence>
<evidence type="ECO:0000256" key="6">
    <source>
        <dbReference type="SAM" id="MobiDB-lite"/>
    </source>
</evidence>
<feature type="compositionally biased region" description="Polar residues" evidence="6">
    <location>
        <begin position="365"/>
        <end position="377"/>
    </location>
</feature>
<evidence type="ECO:0000256" key="2">
    <source>
        <dbReference type="ARBA" id="ARBA00022692"/>
    </source>
</evidence>
<evidence type="ECO:0000256" key="4">
    <source>
        <dbReference type="ARBA" id="ARBA00023136"/>
    </source>
</evidence>
<evidence type="ECO:0000313" key="10">
    <source>
        <dbReference type="Proteomes" id="UP001265746"/>
    </source>
</evidence>
<feature type="transmembrane region" description="Helical" evidence="7">
    <location>
        <begin position="20"/>
        <end position="39"/>
    </location>
</feature>
<comment type="similarity">
    <text evidence="5">Belongs to the SAT4 family.</text>
</comment>
<feature type="transmembrane region" description="Helical" evidence="7">
    <location>
        <begin position="213"/>
        <end position="230"/>
    </location>
</feature>
<feature type="region of interest" description="Disordered" evidence="6">
    <location>
        <begin position="357"/>
        <end position="390"/>
    </location>
</feature>
<dbReference type="EMBL" id="JAUJFL010000002">
    <property type="protein sequence ID" value="KAK2611776.1"/>
    <property type="molecule type" value="Genomic_DNA"/>
</dbReference>
<feature type="compositionally biased region" description="Basic and acidic residues" evidence="6">
    <location>
        <begin position="378"/>
        <end position="390"/>
    </location>
</feature>
<dbReference type="GO" id="GO:0016020">
    <property type="term" value="C:membrane"/>
    <property type="evidence" value="ECO:0007669"/>
    <property type="project" value="UniProtKB-SubCell"/>
</dbReference>
<feature type="transmembrane region" description="Helical" evidence="7">
    <location>
        <begin position="263"/>
        <end position="287"/>
    </location>
</feature>
<dbReference type="InterPro" id="IPR052337">
    <property type="entry name" value="SAT4-like"/>
</dbReference>
<feature type="domain" description="Rhodopsin" evidence="8">
    <location>
        <begin position="36"/>
        <end position="295"/>
    </location>
</feature>
<feature type="transmembrane region" description="Helical" evidence="7">
    <location>
        <begin position="135"/>
        <end position="157"/>
    </location>
</feature>
<dbReference type="Proteomes" id="UP001265746">
    <property type="component" value="Unassembled WGS sequence"/>
</dbReference>
<dbReference type="AlphaFoldDB" id="A0AAD9SNP3"/>
<accession>A0AAD9SNP3</accession>
<evidence type="ECO:0000256" key="5">
    <source>
        <dbReference type="ARBA" id="ARBA00038359"/>
    </source>
</evidence>
<reference evidence="9" key="1">
    <citation type="submission" date="2023-06" db="EMBL/GenBank/DDBJ databases">
        <authorList>
            <person name="Noh H."/>
        </authorList>
    </citation>
    <scope>NUCLEOTIDE SEQUENCE</scope>
    <source>
        <strain evidence="9">DUCC20226</strain>
    </source>
</reference>
<comment type="subcellular location">
    <subcellularLocation>
        <location evidence="1">Membrane</location>
        <topology evidence="1">Multi-pass membrane protein</topology>
    </subcellularLocation>
</comment>
<dbReference type="Pfam" id="PF20684">
    <property type="entry name" value="Fung_rhodopsin"/>
    <property type="match status" value="1"/>
</dbReference>
<evidence type="ECO:0000256" key="7">
    <source>
        <dbReference type="SAM" id="Phobius"/>
    </source>
</evidence>
<feature type="transmembrane region" description="Helical" evidence="7">
    <location>
        <begin position="106"/>
        <end position="123"/>
    </location>
</feature>
<comment type="caution">
    <text evidence="9">The sequence shown here is derived from an EMBL/GenBank/DDBJ whole genome shotgun (WGS) entry which is preliminary data.</text>
</comment>
<sequence length="390" mass="43257">MAVSSLAGSLSQNTVGTATVVIESILLALNFLSVGLRLWSRQILHMRLEVNDYLILLAVILMTSRYGVEMTTVIKCGQGLHQADVEAAAGPEMITLFRKLAYVLDLHWLTLVTLIKLSILHFYTAVFRKPLFAKIVYGVMGIVIAYWIGTFWADAFLCDPPRKAWDITTPGTCGNANMMYTAMASADLIIDIIVILLPMPILWRLQLRTSRKVLLTAIFGLGLMYGSLHACHKYIIMKLTAQSIIAITCVRIKYMLALDANDITYSFAPLALIAAIVPLLGIINACLPTMRPALEKLLGIKLRIGTGGGSSGRRRWYKYYSRDHRQLSGTEENNNQRRDSETEFPLVTIGGTVYPTKSKARQGRIQVTTDWDVSSTHSGRDGGNDANRDN</sequence>
<dbReference type="PANTHER" id="PTHR33048">
    <property type="entry name" value="PTH11-LIKE INTEGRAL MEMBRANE PROTEIN (AFU_ORTHOLOGUE AFUA_5G11245)"/>
    <property type="match status" value="1"/>
</dbReference>
<protein>
    <recommendedName>
        <fullName evidence="8">Rhodopsin domain-containing protein</fullName>
    </recommendedName>
</protein>
<name>A0AAD9SNP3_PHOAM</name>
<evidence type="ECO:0000256" key="1">
    <source>
        <dbReference type="ARBA" id="ARBA00004141"/>
    </source>
</evidence>
<organism evidence="9 10">
    <name type="scientific">Phomopsis amygdali</name>
    <name type="common">Fusicoccum amygdali</name>
    <dbReference type="NCBI Taxonomy" id="1214568"/>
    <lineage>
        <taxon>Eukaryota</taxon>
        <taxon>Fungi</taxon>
        <taxon>Dikarya</taxon>
        <taxon>Ascomycota</taxon>
        <taxon>Pezizomycotina</taxon>
        <taxon>Sordariomycetes</taxon>
        <taxon>Sordariomycetidae</taxon>
        <taxon>Diaporthales</taxon>
        <taxon>Diaporthaceae</taxon>
        <taxon>Diaporthe</taxon>
    </lineage>
</organism>
<keyword evidence="2 7" id="KW-0812">Transmembrane</keyword>
<dbReference type="InterPro" id="IPR049326">
    <property type="entry name" value="Rhodopsin_dom_fungi"/>
</dbReference>
<evidence type="ECO:0000313" key="9">
    <source>
        <dbReference type="EMBL" id="KAK2611776.1"/>
    </source>
</evidence>
<evidence type="ECO:0000259" key="8">
    <source>
        <dbReference type="Pfam" id="PF20684"/>
    </source>
</evidence>
<dbReference type="PANTHER" id="PTHR33048:SF57">
    <property type="entry name" value="INTEGRAL MEMBRANE PROTEIN-RELATED"/>
    <property type="match status" value="1"/>
</dbReference>
<feature type="transmembrane region" description="Helical" evidence="7">
    <location>
        <begin position="51"/>
        <end position="68"/>
    </location>
</feature>
<keyword evidence="4 7" id="KW-0472">Membrane</keyword>
<feature type="transmembrane region" description="Helical" evidence="7">
    <location>
        <begin position="177"/>
        <end position="201"/>
    </location>
</feature>
<keyword evidence="3 7" id="KW-1133">Transmembrane helix</keyword>
<proteinExistence type="inferred from homology"/>